<name>A0A0H3BUA0_SALNS</name>
<reference evidence="3 4" key="1">
    <citation type="journal article" date="2011" name="J. Bacteriol.">
        <title>Comparative genomics of 28 Salmonella enterica isolates: evidence for CRISPR-mediated adaptive sublineage evolution.</title>
        <authorList>
            <person name="Fricke W.F."/>
            <person name="Mammel M.K."/>
            <person name="McDermott P.F."/>
            <person name="Tartera C."/>
            <person name="White D.G."/>
            <person name="Leclerc J.E."/>
            <person name="Ravel J."/>
            <person name="Cebula T.A."/>
        </authorList>
    </citation>
    <scope>NUCLEOTIDE SEQUENCE [LARGE SCALE GENOMIC DNA]</scope>
    <source>
        <strain evidence="3 4">SL254</strain>
    </source>
</reference>
<dbReference type="GO" id="GO:0006355">
    <property type="term" value="P:regulation of DNA-templated transcription"/>
    <property type="evidence" value="ECO:0007669"/>
    <property type="project" value="InterPro"/>
</dbReference>
<organism evidence="3 4">
    <name type="scientific">Salmonella newport (strain SL254)</name>
    <dbReference type="NCBI Taxonomy" id="423368"/>
    <lineage>
        <taxon>Bacteria</taxon>
        <taxon>Pseudomonadati</taxon>
        <taxon>Pseudomonadota</taxon>
        <taxon>Gammaproteobacteria</taxon>
        <taxon>Enterobacterales</taxon>
        <taxon>Enterobacteriaceae</taxon>
        <taxon>Salmonella</taxon>
    </lineage>
</organism>
<evidence type="ECO:0000313" key="3">
    <source>
        <dbReference type="EMBL" id="ACF65284.1"/>
    </source>
</evidence>
<dbReference type="RefSeq" id="WP_000370555.1">
    <property type="nucleotide sequence ID" value="NC_011080.1"/>
</dbReference>
<keyword evidence="1" id="KW-0805">Transcription regulation</keyword>
<dbReference type="KEGG" id="see:SNSL254_A4668"/>
<dbReference type="InterPro" id="IPR053721">
    <property type="entry name" value="Fimbrial_Adhesin_Reg"/>
</dbReference>
<dbReference type="PRINTS" id="PR01554">
    <property type="entry name" value="FIMREGULATRY"/>
</dbReference>
<sequence>MDNSVIQRNRVSDLINNEISFKKKKHHSFGDMSENRFWLLIEISPIHSEKVIAALKDHLVLGYTRREACERNGVAVGYFSLSLAKIIRIENAVTLLTMFQE</sequence>
<protein>
    <submittedName>
        <fullName evidence="3">Repressor protein</fullName>
    </submittedName>
</protein>
<dbReference type="Proteomes" id="UP000008824">
    <property type="component" value="Chromosome"/>
</dbReference>
<proteinExistence type="predicted"/>
<dbReference type="InterPro" id="IPR004356">
    <property type="entry name" value="Adhesin_operon_reg_prot"/>
</dbReference>
<dbReference type="Pfam" id="PF03333">
    <property type="entry name" value="PapB"/>
    <property type="match status" value="1"/>
</dbReference>
<keyword evidence="2" id="KW-0804">Transcription</keyword>
<evidence type="ECO:0000313" key="4">
    <source>
        <dbReference type="Proteomes" id="UP000008824"/>
    </source>
</evidence>
<dbReference type="Gene3D" id="1.10.10.2690">
    <property type="match status" value="1"/>
</dbReference>
<dbReference type="AlphaFoldDB" id="A0A0H3BUA0"/>
<dbReference type="HOGENOM" id="CLU_134320_1_0_6"/>
<accession>A0A0H3BUA0</accession>
<evidence type="ECO:0000256" key="1">
    <source>
        <dbReference type="ARBA" id="ARBA00023015"/>
    </source>
</evidence>
<evidence type="ECO:0000256" key="2">
    <source>
        <dbReference type="ARBA" id="ARBA00023163"/>
    </source>
</evidence>
<gene>
    <name evidence="3" type="ordered locus">SNSL254_A4668</name>
</gene>
<dbReference type="EMBL" id="CP001113">
    <property type="protein sequence ID" value="ACF65284.1"/>
    <property type="molecule type" value="Genomic_DNA"/>
</dbReference>